<evidence type="ECO:0000313" key="2">
    <source>
        <dbReference type="Proteomes" id="UP000075920"/>
    </source>
</evidence>
<sequence>IASESYRKRYCSPSTGKFLIIGNICILNLSIPVDALHSETRFVCYFVTVAVYAEPFQPTYEWGLYFLSAGHSTPIPSQTKPRLNDTVAILA</sequence>
<organism evidence="1 2">
    <name type="scientific">Anopheles minimus</name>
    <dbReference type="NCBI Taxonomy" id="112268"/>
    <lineage>
        <taxon>Eukaryota</taxon>
        <taxon>Metazoa</taxon>
        <taxon>Ecdysozoa</taxon>
        <taxon>Arthropoda</taxon>
        <taxon>Hexapoda</taxon>
        <taxon>Insecta</taxon>
        <taxon>Pterygota</taxon>
        <taxon>Neoptera</taxon>
        <taxon>Endopterygota</taxon>
        <taxon>Diptera</taxon>
        <taxon>Nematocera</taxon>
        <taxon>Culicoidea</taxon>
        <taxon>Culicidae</taxon>
        <taxon>Anophelinae</taxon>
        <taxon>Anopheles</taxon>
    </lineage>
</organism>
<protein>
    <submittedName>
        <fullName evidence="1">Uncharacterized protein</fullName>
    </submittedName>
</protein>
<reference evidence="1" key="2">
    <citation type="submission" date="2020-05" db="UniProtKB">
        <authorList>
            <consortium name="EnsemblMetazoa"/>
        </authorList>
    </citation>
    <scope>IDENTIFICATION</scope>
    <source>
        <strain evidence="1">MINIMUS1</strain>
    </source>
</reference>
<proteinExistence type="predicted"/>
<dbReference type="EnsemblMetazoa" id="AMIN014297-RA">
    <property type="protein sequence ID" value="AMIN014297-PA"/>
    <property type="gene ID" value="AMIN014297"/>
</dbReference>
<accession>A0A182WNL1</accession>
<name>A0A182WNL1_9DIPT</name>
<evidence type="ECO:0000313" key="1">
    <source>
        <dbReference type="EnsemblMetazoa" id="AMIN014297-PA"/>
    </source>
</evidence>
<dbReference type="VEuPathDB" id="VectorBase:AMIN014297"/>
<dbReference type="Proteomes" id="UP000075920">
    <property type="component" value="Unassembled WGS sequence"/>
</dbReference>
<dbReference type="AlphaFoldDB" id="A0A182WNL1"/>
<reference evidence="2" key="1">
    <citation type="submission" date="2013-03" db="EMBL/GenBank/DDBJ databases">
        <title>The Genome Sequence of Anopheles minimus MINIMUS1.</title>
        <authorList>
            <consortium name="The Broad Institute Genomics Platform"/>
            <person name="Neafsey D.E."/>
            <person name="Walton C."/>
            <person name="Walker B."/>
            <person name="Young S.K."/>
            <person name="Zeng Q."/>
            <person name="Gargeya S."/>
            <person name="Fitzgerald M."/>
            <person name="Haas B."/>
            <person name="Abouelleil A."/>
            <person name="Allen A.W."/>
            <person name="Alvarado L."/>
            <person name="Arachchi H.M."/>
            <person name="Berlin A.M."/>
            <person name="Chapman S.B."/>
            <person name="Gainer-Dewar J."/>
            <person name="Goldberg J."/>
            <person name="Griggs A."/>
            <person name="Gujja S."/>
            <person name="Hansen M."/>
            <person name="Howarth C."/>
            <person name="Imamovic A."/>
            <person name="Ireland A."/>
            <person name="Larimer J."/>
            <person name="McCowan C."/>
            <person name="Murphy C."/>
            <person name="Pearson M."/>
            <person name="Poon T.W."/>
            <person name="Priest M."/>
            <person name="Roberts A."/>
            <person name="Saif S."/>
            <person name="Shea T."/>
            <person name="Sisk P."/>
            <person name="Sykes S."/>
            <person name="Wortman J."/>
            <person name="Nusbaum C."/>
            <person name="Birren B."/>
        </authorList>
    </citation>
    <scope>NUCLEOTIDE SEQUENCE [LARGE SCALE GENOMIC DNA]</scope>
    <source>
        <strain evidence="2">MINIMUS1</strain>
    </source>
</reference>
<keyword evidence="2" id="KW-1185">Reference proteome</keyword>